<name>A0A920CIG5_9BACL</name>
<gene>
    <name evidence="1" type="ORF">J41TS4_13490</name>
</gene>
<accession>A0A920CIG5</accession>
<reference evidence="1" key="1">
    <citation type="submission" date="2021-03" db="EMBL/GenBank/DDBJ databases">
        <title>Antimicrobial resistance genes in bacteria isolated from Japanese honey, and their potential for conferring macrolide and lincosamide resistance in the American foulbrood pathogen Paenibacillus larvae.</title>
        <authorList>
            <person name="Okamoto M."/>
            <person name="Kumagai M."/>
            <person name="Kanamori H."/>
            <person name="Takamatsu D."/>
        </authorList>
    </citation>
    <scope>NUCLEOTIDE SEQUENCE</scope>
    <source>
        <strain evidence="1">J41TS4</strain>
    </source>
</reference>
<dbReference type="SUPFAM" id="SSF54593">
    <property type="entry name" value="Glyoxalase/Bleomycin resistance protein/Dihydroxybiphenyl dioxygenase"/>
    <property type="match status" value="1"/>
</dbReference>
<evidence type="ECO:0000313" key="1">
    <source>
        <dbReference type="EMBL" id="GIO41591.1"/>
    </source>
</evidence>
<comment type="caution">
    <text evidence="1">The sequence shown here is derived from an EMBL/GenBank/DDBJ whole genome shotgun (WGS) entry which is preliminary data.</text>
</comment>
<evidence type="ECO:0000313" key="2">
    <source>
        <dbReference type="Proteomes" id="UP000678895"/>
    </source>
</evidence>
<dbReference type="InterPro" id="IPR029068">
    <property type="entry name" value="Glyas_Bleomycin-R_OHBP_Dase"/>
</dbReference>
<dbReference type="Proteomes" id="UP000678895">
    <property type="component" value="Unassembled WGS sequence"/>
</dbReference>
<organism evidence="1 2">
    <name type="scientific">Paenibacillus apis</name>
    <dbReference type="NCBI Taxonomy" id="1792174"/>
    <lineage>
        <taxon>Bacteria</taxon>
        <taxon>Bacillati</taxon>
        <taxon>Bacillota</taxon>
        <taxon>Bacilli</taxon>
        <taxon>Bacillales</taxon>
        <taxon>Paenibacillaceae</taxon>
        <taxon>Paenibacillus</taxon>
    </lineage>
</organism>
<keyword evidence="2" id="KW-1185">Reference proteome</keyword>
<sequence length="75" mass="8602">MILGLFEAHLPVSNLNKSIEFYSKLGLEEKYYNSLVAPAGKQLLWMEKSSHMFHPDDAREIENILLNILNPKGML</sequence>
<protein>
    <submittedName>
        <fullName evidence="1">Uncharacterized protein</fullName>
    </submittedName>
</protein>
<dbReference type="EMBL" id="BORS01000004">
    <property type="protein sequence ID" value="GIO41591.1"/>
    <property type="molecule type" value="Genomic_DNA"/>
</dbReference>
<dbReference type="AlphaFoldDB" id="A0A920CIG5"/>
<proteinExistence type="predicted"/>